<dbReference type="InterPro" id="IPR009072">
    <property type="entry name" value="Histone-fold"/>
</dbReference>
<dbReference type="STRING" id="1206466.K0KIB3"/>
<sequence length="140" mass="15965">MKNLTQQEKEVASVSLTGVFPGTIAKIVEEESQLIEGEEKISATPKFVASLVELVNKDLNINNSRHAKRKTITPEDMFMVTRRNEDLTGLLKEHLVELNANKKKQTVQYDNNNAQEDDDDDDFDMDDELIRATTNRKSNR</sequence>
<evidence type="ECO:0000256" key="1">
    <source>
        <dbReference type="SAM" id="MobiDB-lite"/>
    </source>
</evidence>
<dbReference type="CDD" id="cd22919">
    <property type="entry name" value="HFD_CENP-S"/>
    <property type="match status" value="1"/>
</dbReference>
<name>K0KIB3_WICCF</name>
<dbReference type="EMBL" id="CAIF01000051">
    <property type="protein sequence ID" value="CCH42736.1"/>
    <property type="molecule type" value="Genomic_DNA"/>
</dbReference>
<dbReference type="HOGENOM" id="CLU_100369_3_0_1"/>
<dbReference type="Pfam" id="PF15630">
    <property type="entry name" value="CENP-S"/>
    <property type="match status" value="1"/>
</dbReference>
<feature type="region of interest" description="Disordered" evidence="1">
    <location>
        <begin position="101"/>
        <end position="140"/>
    </location>
</feature>
<reference evidence="2 3" key="1">
    <citation type="journal article" date="2012" name="Eukaryot. Cell">
        <title>Draft genome sequence of Wickerhamomyces ciferrii NRRL Y-1031 F-60-10.</title>
        <authorList>
            <person name="Schneider J."/>
            <person name="Andrea H."/>
            <person name="Blom J."/>
            <person name="Jaenicke S."/>
            <person name="Ruckert C."/>
            <person name="Schorsch C."/>
            <person name="Szczepanowski R."/>
            <person name="Farwick M."/>
            <person name="Goesmann A."/>
            <person name="Puhler A."/>
            <person name="Schaffer S."/>
            <person name="Tauch A."/>
            <person name="Kohler T."/>
            <person name="Brinkrolf K."/>
        </authorList>
    </citation>
    <scope>NUCLEOTIDE SEQUENCE [LARGE SCALE GENOMIC DNA]</scope>
    <source>
        <strain evidence="3">ATCC 14091 / BCRC 22168 / CBS 111 / JCM 3599 / NBRC 0793 / NRRL Y-1031 F-60-10</strain>
    </source>
</reference>
<evidence type="ECO:0000313" key="3">
    <source>
        <dbReference type="Proteomes" id="UP000009328"/>
    </source>
</evidence>
<accession>K0KIB3</accession>
<dbReference type="GO" id="GO:0071821">
    <property type="term" value="C:FANCM-MHF complex"/>
    <property type="evidence" value="ECO:0007669"/>
    <property type="project" value="InterPro"/>
</dbReference>
<feature type="compositionally biased region" description="Acidic residues" evidence="1">
    <location>
        <begin position="115"/>
        <end position="127"/>
    </location>
</feature>
<dbReference type="Gene3D" id="1.10.20.10">
    <property type="entry name" value="Histone, subunit A"/>
    <property type="match status" value="1"/>
</dbReference>
<evidence type="ECO:0000313" key="2">
    <source>
        <dbReference type="EMBL" id="CCH42736.1"/>
    </source>
</evidence>
<dbReference type="Proteomes" id="UP000009328">
    <property type="component" value="Unassembled WGS sequence"/>
</dbReference>
<dbReference type="eggNOG" id="ENOG502S7WI">
    <property type="taxonomic scope" value="Eukaryota"/>
</dbReference>
<organism evidence="2 3">
    <name type="scientific">Wickerhamomyces ciferrii (strain ATCC 14091 / BCRC 22168 / CBS 111 / JCM 3599 / NBRC 0793 / NRRL Y-1031 F-60-10)</name>
    <name type="common">Yeast</name>
    <name type="synonym">Pichia ciferrii</name>
    <dbReference type="NCBI Taxonomy" id="1206466"/>
    <lineage>
        <taxon>Eukaryota</taxon>
        <taxon>Fungi</taxon>
        <taxon>Dikarya</taxon>
        <taxon>Ascomycota</taxon>
        <taxon>Saccharomycotina</taxon>
        <taxon>Saccharomycetes</taxon>
        <taxon>Phaffomycetales</taxon>
        <taxon>Wickerhamomycetaceae</taxon>
        <taxon>Wickerhamomyces</taxon>
    </lineage>
</organism>
<keyword evidence="3" id="KW-1185">Reference proteome</keyword>
<dbReference type="GO" id="GO:0046982">
    <property type="term" value="F:protein heterodimerization activity"/>
    <property type="evidence" value="ECO:0007669"/>
    <property type="project" value="InterPro"/>
</dbReference>
<proteinExistence type="predicted"/>
<dbReference type="InParanoid" id="K0KIB3"/>
<gene>
    <name evidence="2" type="ORF">BN7_2280</name>
</gene>
<dbReference type="InterPro" id="IPR029003">
    <property type="entry name" value="CENP-S/Mhf1"/>
</dbReference>
<comment type="caution">
    <text evidence="2">The sequence shown here is derived from an EMBL/GenBank/DDBJ whole genome shotgun (WGS) entry which is preliminary data.</text>
</comment>
<dbReference type="AlphaFoldDB" id="K0KIB3"/>
<protein>
    <submittedName>
        <fullName evidence="2">Uncharacterized protein</fullName>
    </submittedName>
</protein>
<dbReference type="SUPFAM" id="SSF47113">
    <property type="entry name" value="Histone-fold"/>
    <property type="match status" value="1"/>
</dbReference>